<proteinExistence type="predicted"/>
<dbReference type="RefSeq" id="WP_311724776.1">
    <property type="nucleotide sequence ID" value="NZ_JAVRFD010000007.1"/>
</dbReference>
<sequence>MGATVVAVVAAMAAAVVSGLFESDSGGDDQARPSSAAGPTGGKAEECRGERCRMLKPAEAGCDDDAQVLRQKDQPVVLQLKYSPDCAAAWAKITSGEVGDQVVITPEGGKPARDVIATGNDNHTSMVPAEGNFRLQACAEPDDSDGSPKWQKFCVEATAADVKRTAPAS</sequence>
<protein>
    <submittedName>
        <fullName evidence="2">DUF2690 domain-containing protein</fullName>
    </submittedName>
</protein>
<reference evidence="2" key="1">
    <citation type="submission" date="2024-05" db="EMBL/GenBank/DDBJ databases">
        <title>30 novel species of actinomycetes from the DSMZ collection.</title>
        <authorList>
            <person name="Nouioui I."/>
        </authorList>
    </citation>
    <scope>NUCLEOTIDE SEQUENCE</scope>
    <source>
        <strain evidence="2">DSM 41529</strain>
    </source>
</reference>
<dbReference type="Pfam" id="PF10901">
    <property type="entry name" value="DUF2690"/>
    <property type="match status" value="1"/>
</dbReference>
<dbReference type="InterPro" id="IPR021224">
    <property type="entry name" value="DUF2690"/>
</dbReference>
<dbReference type="Proteomes" id="UP001180754">
    <property type="component" value="Unassembled WGS sequence"/>
</dbReference>
<name>A0ABU2XFP4_9ACTN</name>
<feature type="region of interest" description="Disordered" evidence="1">
    <location>
        <begin position="22"/>
        <end position="47"/>
    </location>
</feature>
<gene>
    <name evidence="2" type="ORF">RND15_16730</name>
</gene>
<evidence type="ECO:0000256" key="1">
    <source>
        <dbReference type="SAM" id="MobiDB-lite"/>
    </source>
</evidence>
<evidence type="ECO:0000313" key="2">
    <source>
        <dbReference type="EMBL" id="MDT0544335.1"/>
    </source>
</evidence>
<dbReference type="EMBL" id="JAVRFD010000007">
    <property type="protein sequence ID" value="MDT0544335.1"/>
    <property type="molecule type" value="Genomic_DNA"/>
</dbReference>
<evidence type="ECO:0000313" key="3">
    <source>
        <dbReference type="Proteomes" id="UP001180754"/>
    </source>
</evidence>
<accession>A0ABU2XFP4</accession>
<comment type="caution">
    <text evidence="2">The sequence shown here is derived from an EMBL/GenBank/DDBJ whole genome shotgun (WGS) entry which is preliminary data.</text>
</comment>
<keyword evidence="3" id="KW-1185">Reference proteome</keyword>
<organism evidence="2 3">
    <name type="scientific">Streptomyces lonegramiae</name>
    <dbReference type="NCBI Taxonomy" id="3075524"/>
    <lineage>
        <taxon>Bacteria</taxon>
        <taxon>Bacillati</taxon>
        <taxon>Actinomycetota</taxon>
        <taxon>Actinomycetes</taxon>
        <taxon>Kitasatosporales</taxon>
        <taxon>Streptomycetaceae</taxon>
        <taxon>Streptomyces</taxon>
    </lineage>
</organism>